<evidence type="ECO:0000256" key="4">
    <source>
        <dbReference type="SAM" id="Phobius"/>
    </source>
</evidence>
<dbReference type="Proteomes" id="UP001153620">
    <property type="component" value="Chromosome 3"/>
</dbReference>
<reference evidence="6" key="2">
    <citation type="submission" date="2022-10" db="EMBL/GenBank/DDBJ databases">
        <authorList>
            <consortium name="ENA_rothamsted_submissions"/>
            <consortium name="culmorum"/>
            <person name="King R."/>
        </authorList>
    </citation>
    <scope>NUCLEOTIDE SEQUENCE</scope>
</reference>
<evidence type="ECO:0000259" key="5">
    <source>
        <dbReference type="PROSITE" id="PS50240"/>
    </source>
</evidence>
<evidence type="ECO:0000256" key="1">
    <source>
        <dbReference type="ARBA" id="ARBA00023157"/>
    </source>
</evidence>
<keyword evidence="7" id="KW-1185">Reference proteome</keyword>
<dbReference type="InterPro" id="IPR009003">
    <property type="entry name" value="Peptidase_S1_PA"/>
</dbReference>
<evidence type="ECO:0000313" key="6">
    <source>
        <dbReference type="EMBL" id="CAG9807451.1"/>
    </source>
</evidence>
<dbReference type="PROSITE" id="PS50240">
    <property type="entry name" value="TRYPSIN_DOM"/>
    <property type="match status" value="1"/>
</dbReference>
<dbReference type="SMART" id="SM00020">
    <property type="entry name" value="Tryp_SPc"/>
    <property type="match status" value="1"/>
</dbReference>
<organism evidence="6 7">
    <name type="scientific">Chironomus riparius</name>
    <dbReference type="NCBI Taxonomy" id="315576"/>
    <lineage>
        <taxon>Eukaryota</taxon>
        <taxon>Metazoa</taxon>
        <taxon>Ecdysozoa</taxon>
        <taxon>Arthropoda</taxon>
        <taxon>Hexapoda</taxon>
        <taxon>Insecta</taxon>
        <taxon>Pterygota</taxon>
        <taxon>Neoptera</taxon>
        <taxon>Endopterygota</taxon>
        <taxon>Diptera</taxon>
        <taxon>Nematocera</taxon>
        <taxon>Chironomoidea</taxon>
        <taxon>Chironomidae</taxon>
        <taxon>Chironominae</taxon>
        <taxon>Chironomus</taxon>
    </lineage>
</organism>
<dbReference type="EMBL" id="OU895879">
    <property type="protein sequence ID" value="CAG9807451.1"/>
    <property type="molecule type" value="Genomic_DNA"/>
</dbReference>
<dbReference type="AlphaFoldDB" id="A0A9N9WSL0"/>
<evidence type="ECO:0000256" key="2">
    <source>
        <dbReference type="ARBA" id="ARBA00023180"/>
    </source>
</evidence>
<dbReference type="Gene3D" id="2.40.10.10">
    <property type="entry name" value="Trypsin-like serine proteases"/>
    <property type="match status" value="1"/>
</dbReference>
<accession>A0A9N9WSL0</accession>
<proteinExistence type="inferred from homology"/>
<dbReference type="OrthoDB" id="6380398at2759"/>
<feature type="domain" description="Peptidase S1" evidence="5">
    <location>
        <begin position="87"/>
        <end position="329"/>
    </location>
</feature>
<keyword evidence="4" id="KW-1133">Transmembrane helix</keyword>
<gene>
    <name evidence="6" type="ORF">CHIRRI_LOCUS10300</name>
</gene>
<keyword evidence="1" id="KW-1015">Disulfide bond</keyword>
<keyword evidence="4" id="KW-0812">Transmembrane</keyword>
<keyword evidence="4" id="KW-0472">Membrane</keyword>
<reference evidence="6" key="1">
    <citation type="submission" date="2022-01" db="EMBL/GenBank/DDBJ databases">
        <authorList>
            <person name="King R."/>
        </authorList>
    </citation>
    <scope>NUCLEOTIDE SEQUENCE</scope>
</reference>
<feature type="transmembrane region" description="Helical" evidence="4">
    <location>
        <begin position="49"/>
        <end position="69"/>
    </location>
</feature>
<dbReference type="InterPro" id="IPR051487">
    <property type="entry name" value="Ser/Thr_Proteases_Immune/Dev"/>
</dbReference>
<evidence type="ECO:0000313" key="7">
    <source>
        <dbReference type="Proteomes" id="UP001153620"/>
    </source>
</evidence>
<dbReference type="GO" id="GO:0006508">
    <property type="term" value="P:proteolysis"/>
    <property type="evidence" value="ECO:0007669"/>
    <property type="project" value="InterPro"/>
</dbReference>
<protein>
    <recommendedName>
        <fullName evidence="5">Peptidase S1 domain-containing protein</fullName>
    </recommendedName>
</protein>
<dbReference type="InterPro" id="IPR001254">
    <property type="entry name" value="Trypsin_dom"/>
</dbReference>
<dbReference type="PANTHER" id="PTHR24256">
    <property type="entry name" value="TRYPTASE-RELATED"/>
    <property type="match status" value="1"/>
</dbReference>
<evidence type="ECO:0000256" key="3">
    <source>
        <dbReference type="ARBA" id="ARBA00024195"/>
    </source>
</evidence>
<dbReference type="Pfam" id="PF00089">
    <property type="entry name" value="Trypsin"/>
    <property type="match status" value="1"/>
</dbReference>
<dbReference type="SUPFAM" id="SSF50494">
    <property type="entry name" value="Trypsin-like serine proteases"/>
    <property type="match status" value="1"/>
</dbReference>
<keyword evidence="2" id="KW-0325">Glycoprotein</keyword>
<dbReference type="GO" id="GO:0004252">
    <property type="term" value="F:serine-type endopeptidase activity"/>
    <property type="evidence" value="ECO:0007669"/>
    <property type="project" value="InterPro"/>
</dbReference>
<dbReference type="InterPro" id="IPR043504">
    <property type="entry name" value="Peptidase_S1_PA_chymotrypsin"/>
</dbReference>
<comment type="similarity">
    <text evidence="3">Belongs to the peptidase S1 family. CLIP subfamily.</text>
</comment>
<name>A0A9N9WSL0_9DIPT</name>
<sequence>MDQNKITKSISVYVPIPKSESNNTSVSSEKSGSTISIDKISCLKKYWKWIFFGCVLLILTFAILLGVWICRNETNDMSHEDCNFIDTINDVNATNFEESPWLVRIVINNGTHEIYGCAGSIIKGTCKSNNFLILKACLSDYRVEIHIGGTSAIDYTDMIIIPKNELVIIKNPEFEMFNYDNIADIGIIKLKKPLTFSKNIYPICLPTARSELPKNLTMNVWTTNQINNTDNSEIKVNLVGSEECHDIYLAKGGERDLKFYKDGVKDQIIFCADSDYVPKGNSGGAVTARKGNKAIAYGILSMGSSKNFSLPSVFVDIRVHLDWISNLIKKKSLKFKFFGYEKHLQVNQIA</sequence>